<evidence type="ECO:0000256" key="2">
    <source>
        <dbReference type="ARBA" id="ARBA00022448"/>
    </source>
</evidence>
<evidence type="ECO:0008006" key="9">
    <source>
        <dbReference type="Google" id="ProtNLM"/>
    </source>
</evidence>
<comment type="caution">
    <text evidence="7">The sequence shown here is derived from an EMBL/GenBank/DDBJ whole genome shotgun (WGS) entry which is preliminary data.</text>
</comment>
<dbReference type="EMBL" id="JABSTR010000008">
    <property type="protein sequence ID" value="KAH9376826.1"/>
    <property type="molecule type" value="Genomic_DNA"/>
</dbReference>
<evidence type="ECO:0000256" key="6">
    <source>
        <dbReference type="SAM" id="Phobius"/>
    </source>
</evidence>
<reference evidence="7 8" key="1">
    <citation type="journal article" date="2020" name="Cell">
        <title>Large-Scale Comparative Analyses of Tick Genomes Elucidate Their Genetic Diversity and Vector Capacities.</title>
        <authorList>
            <consortium name="Tick Genome and Microbiome Consortium (TIGMIC)"/>
            <person name="Jia N."/>
            <person name="Wang J."/>
            <person name="Shi W."/>
            <person name="Du L."/>
            <person name="Sun Y."/>
            <person name="Zhan W."/>
            <person name="Jiang J.F."/>
            <person name="Wang Q."/>
            <person name="Zhang B."/>
            <person name="Ji P."/>
            <person name="Bell-Sakyi L."/>
            <person name="Cui X.M."/>
            <person name="Yuan T.T."/>
            <person name="Jiang B.G."/>
            <person name="Yang W.F."/>
            <person name="Lam T.T."/>
            <person name="Chang Q.C."/>
            <person name="Ding S.J."/>
            <person name="Wang X.J."/>
            <person name="Zhu J.G."/>
            <person name="Ruan X.D."/>
            <person name="Zhao L."/>
            <person name="Wei J.T."/>
            <person name="Ye R.Z."/>
            <person name="Que T.C."/>
            <person name="Du C.H."/>
            <person name="Zhou Y.H."/>
            <person name="Cheng J.X."/>
            <person name="Dai P.F."/>
            <person name="Guo W.B."/>
            <person name="Han X.H."/>
            <person name="Huang E.J."/>
            <person name="Li L.F."/>
            <person name="Wei W."/>
            <person name="Gao Y.C."/>
            <person name="Liu J.Z."/>
            <person name="Shao H.Z."/>
            <person name="Wang X."/>
            <person name="Wang C.C."/>
            <person name="Yang T.C."/>
            <person name="Huo Q.B."/>
            <person name="Li W."/>
            <person name="Chen H.Y."/>
            <person name="Chen S.E."/>
            <person name="Zhou L.G."/>
            <person name="Ni X.B."/>
            <person name="Tian J.H."/>
            <person name="Sheng Y."/>
            <person name="Liu T."/>
            <person name="Pan Y.S."/>
            <person name="Xia L.Y."/>
            <person name="Li J."/>
            <person name="Zhao F."/>
            <person name="Cao W.C."/>
        </authorList>
    </citation>
    <scope>NUCLEOTIDE SEQUENCE [LARGE SCALE GENOMIC DNA]</scope>
    <source>
        <strain evidence="7">HaeL-2018</strain>
    </source>
</reference>
<comment type="subcellular location">
    <subcellularLocation>
        <location evidence="1">Membrane</location>
        <topology evidence="1">Multi-pass membrane protein</topology>
    </subcellularLocation>
</comment>
<feature type="transmembrane region" description="Helical" evidence="6">
    <location>
        <begin position="115"/>
        <end position="136"/>
    </location>
</feature>
<organism evidence="7 8">
    <name type="scientific">Haemaphysalis longicornis</name>
    <name type="common">Bush tick</name>
    <dbReference type="NCBI Taxonomy" id="44386"/>
    <lineage>
        <taxon>Eukaryota</taxon>
        <taxon>Metazoa</taxon>
        <taxon>Ecdysozoa</taxon>
        <taxon>Arthropoda</taxon>
        <taxon>Chelicerata</taxon>
        <taxon>Arachnida</taxon>
        <taxon>Acari</taxon>
        <taxon>Parasitiformes</taxon>
        <taxon>Ixodida</taxon>
        <taxon>Ixodoidea</taxon>
        <taxon>Ixodidae</taxon>
        <taxon>Haemaphysalinae</taxon>
        <taxon>Haemaphysalis</taxon>
    </lineage>
</organism>
<dbReference type="GO" id="GO:0016020">
    <property type="term" value="C:membrane"/>
    <property type="evidence" value="ECO:0007669"/>
    <property type="project" value="UniProtKB-SubCell"/>
</dbReference>
<accession>A0A9J6GNH2</accession>
<feature type="transmembrane region" description="Helical" evidence="6">
    <location>
        <begin position="20"/>
        <end position="50"/>
    </location>
</feature>
<protein>
    <recommendedName>
        <fullName evidence="9">Monocarboxylate transporter</fullName>
    </recommendedName>
</protein>
<dbReference type="InterPro" id="IPR052983">
    <property type="entry name" value="MFS_Riboflavin_Transporter"/>
</dbReference>
<dbReference type="PANTHER" id="PTHR43385:SF1">
    <property type="entry name" value="RIBOFLAVIN TRANSPORTER RIBJ"/>
    <property type="match status" value="1"/>
</dbReference>
<evidence type="ECO:0000256" key="3">
    <source>
        <dbReference type="ARBA" id="ARBA00022692"/>
    </source>
</evidence>
<keyword evidence="4 6" id="KW-1133">Transmembrane helix</keyword>
<evidence type="ECO:0000256" key="4">
    <source>
        <dbReference type="ARBA" id="ARBA00022989"/>
    </source>
</evidence>
<dbReference type="GO" id="GO:0022857">
    <property type="term" value="F:transmembrane transporter activity"/>
    <property type="evidence" value="ECO:0007669"/>
    <property type="project" value="InterPro"/>
</dbReference>
<evidence type="ECO:0000313" key="8">
    <source>
        <dbReference type="Proteomes" id="UP000821853"/>
    </source>
</evidence>
<feature type="transmembrane region" description="Helical" evidence="6">
    <location>
        <begin position="148"/>
        <end position="167"/>
    </location>
</feature>
<dbReference type="SUPFAM" id="SSF103473">
    <property type="entry name" value="MFS general substrate transporter"/>
    <property type="match status" value="1"/>
</dbReference>
<evidence type="ECO:0000256" key="1">
    <source>
        <dbReference type="ARBA" id="ARBA00004141"/>
    </source>
</evidence>
<feature type="transmembrane region" description="Helical" evidence="6">
    <location>
        <begin position="62"/>
        <end position="82"/>
    </location>
</feature>
<feature type="transmembrane region" description="Helical" evidence="6">
    <location>
        <begin position="382"/>
        <end position="402"/>
    </location>
</feature>
<dbReference type="Proteomes" id="UP000821853">
    <property type="component" value="Unassembled WGS sequence"/>
</dbReference>
<dbReference type="InterPro" id="IPR011701">
    <property type="entry name" value="MFS"/>
</dbReference>
<dbReference type="InterPro" id="IPR036259">
    <property type="entry name" value="MFS_trans_sf"/>
</dbReference>
<evidence type="ECO:0000256" key="5">
    <source>
        <dbReference type="ARBA" id="ARBA00023136"/>
    </source>
</evidence>
<keyword evidence="2" id="KW-0813">Transport</keyword>
<sequence length="466" mass="49819">MARSEASLKADPFFGVDSTWSWVTVAFLSWVLCLGMMGQHSVGVLFYGIVDTFGATRQQASWPLVLSGSLLNLGGPVIGLLCRRFSCRSVLFVSTFVLAASTGVCWFANNILFLTVVYGIIHGLAVSGTFVSVNILAPQHFEKLQTTACSIVFTASGLSLLCAPALAEFLRATYGVRGTFLLLGGVILNAFPAVIVLRSPAWMQRPAKCPTTKKLELSQKTAVIPNGHHLQTAGGASNGTSKEVGIDLGCTPEVATAKPTVILCPKNLQISKIPSTQSTRLNKTSEPSLRAIVRQFATVAFAVDALTFSVMILVLVTFKLISVDIAVDRGVTPSRAVFLSNAFGASDLVFRFASGMVIDSGLLTLETVMLSGFFLQALALELFAWWGTFPVMLVSSALIGISNGSRIFLRAPTLLRDFGMQSLPVTMGGMAFCIGMLMPVLHIRDISVPTLTIEPLPQTKDDRAGV</sequence>
<dbReference type="OMA" id="ACYFANS"/>
<feature type="transmembrane region" description="Helical" evidence="6">
    <location>
        <begin position="348"/>
        <end position="375"/>
    </location>
</feature>
<dbReference type="Pfam" id="PF07690">
    <property type="entry name" value="MFS_1"/>
    <property type="match status" value="1"/>
</dbReference>
<feature type="transmembrane region" description="Helical" evidence="6">
    <location>
        <begin position="179"/>
        <end position="197"/>
    </location>
</feature>
<dbReference type="AlphaFoldDB" id="A0A9J6GNH2"/>
<dbReference type="OrthoDB" id="5667at2759"/>
<gene>
    <name evidence="7" type="ORF">HPB48_009734</name>
</gene>
<keyword evidence="5 6" id="KW-0472">Membrane</keyword>
<keyword evidence="3 6" id="KW-0812">Transmembrane</keyword>
<feature type="transmembrane region" description="Helical" evidence="6">
    <location>
        <begin position="89"/>
        <end position="109"/>
    </location>
</feature>
<feature type="transmembrane region" description="Helical" evidence="6">
    <location>
        <begin position="296"/>
        <end position="318"/>
    </location>
</feature>
<dbReference type="PANTHER" id="PTHR43385">
    <property type="entry name" value="RIBOFLAVIN TRANSPORTER RIBJ"/>
    <property type="match status" value="1"/>
</dbReference>
<dbReference type="VEuPathDB" id="VectorBase:HLOH_050611"/>
<name>A0A9J6GNH2_HAELO</name>
<evidence type="ECO:0000313" key="7">
    <source>
        <dbReference type="EMBL" id="KAH9376826.1"/>
    </source>
</evidence>
<dbReference type="Gene3D" id="1.20.1250.20">
    <property type="entry name" value="MFS general substrate transporter like domains"/>
    <property type="match status" value="1"/>
</dbReference>
<feature type="transmembrane region" description="Helical" evidence="6">
    <location>
        <begin position="422"/>
        <end position="441"/>
    </location>
</feature>
<keyword evidence="8" id="KW-1185">Reference proteome</keyword>
<proteinExistence type="predicted"/>